<evidence type="ECO:0000313" key="3">
    <source>
        <dbReference type="Proteomes" id="UP000585272"/>
    </source>
</evidence>
<keyword evidence="3" id="KW-1185">Reference proteome</keyword>
<name>A0A840IJN7_9ACTN</name>
<dbReference type="GO" id="GO:0047632">
    <property type="term" value="F:agmatine deiminase activity"/>
    <property type="evidence" value="ECO:0007669"/>
    <property type="project" value="UniProtKB-EC"/>
</dbReference>
<dbReference type="RefSeq" id="WP_221243171.1">
    <property type="nucleotide sequence ID" value="NZ_JACHNU010000006.1"/>
</dbReference>
<organism evidence="2 3">
    <name type="scientific">Conexibacter arvalis</name>
    <dbReference type="NCBI Taxonomy" id="912552"/>
    <lineage>
        <taxon>Bacteria</taxon>
        <taxon>Bacillati</taxon>
        <taxon>Actinomycetota</taxon>
        <taxon>Thermoleophilia</taxon>
        <taxon>Solirubrobacterales</taxon>
        <taxon>Conexibacteraceae</taxon>
        <taxon>Conexibacter</taxon>
    </lineage>
</organism>
<dbReference type="PANTHER" id="PTHR31377:SF0">
    <property type="entry name" value="AGMATINE DEIMINASE-RELATED"/>
    <property type="match status" value="1"/>
</dbReference>
<dbReference type="SUPFAM" id="SSF55909">
    <property type="entry name" value="Pentein"/>
    <property type="match status" value="1"/>
</dbReference>
<gene>
    <name evidence="2" type="ORF">BDZ31_003763</name>
</gene>
<dbReference type="InterPro" id="IPR007466">
    <property type="entry name" value="Peptidyl-Arg-deiminase_porph"/>
</dbReference>
<dbReference type="Proteomes" id="UP000585272">
    <property type="component" value="Unassembled WGS sequence"/>
</dbReference>
<dbReference type="Pfam" id="PF04371">
    <property type="entry name" value="PAD_porph"/>
    <property type="match status" value="1"/>
</dbReference>
<comment type="caution">
    <text evidence="2">The sequence shown here is derived from an EMBL/GenBank/DDBJ whole genome shotgun (WGS) entry which is preliminary data.</text>
</comment>
<dbReference type="PANTHER" id="PTHR31377">
    <property type="entry name" value="AGMATINE DEIMINASE-RELATED"/>
    <property type="match status" value="1"/>
</dbReference>
<protein>
    <submittedName>
        <fullName evidence="2">Agmatine deiminase</fullName>
        <ecNumber evidence="2">3.5.3.12</ecNumber>
    </submittedName>
</protein>
<dbReference type="GO" id="GO:0009446">
    <property type="term" value="P:putrescine biosynthetic process"/>
    <property type="evidence" value="ECO:0007669"/>
    <property type="project" value="InterPro"/>
</dbReference>
<dbReference type="GO" id="GO:0004668">
    <property type="term" value="F:protein-arginine deiminase activity"/>
    <property type="evidence" value="ECO:0007669"/>
    <property type="project" value="InterPro"/>
</dbReference>
<dbReference type="EC" id="3.5.3.12" evidence="2"/>
<dbReference type="EMBL" id="JACHNU010000006">
    <property type="protein sequence ID" value="MBB4664160.1"/>
    <property type="molecule type" value="Genomic_DNA"/>
</dbReference>
<dbReference type="Gene3D" id="3.75.10.10">
    <property type="entry name" value="L-arginine/glycine Amidinotransferase, Chain A"/>
    <property type="match status" value="1"/>
</dbReference>
<proteinExistence type="predicted"/>
<accession>A0A840IJN7</accession>
<evidence type="ECO:0000313" key="2">
    <source>
        <dbReference type="EMBL" id="MBB4664160.1"/>
    </source>
</evidence>
<dbReference type="AlphaFoldDB" id="A0A840IJN7"/>
<sequence>MKRGTEQRAALTMPPEWAPHERTLVAWPARRETWRDTSIEAAREVHAEVVAAIAAFEPVLLVADPADADDARRRVPARDVEVVALPIDDSWLRDNGPIVVAGRDAGGAPIRRGVDFRFNAWGEAFTPYDRDAAVAARLLELLEIPRVAVDMVLEGGSIAVDGVGRLITTEQCLLNPNRNPDMSREQIEARVREALGVGQVVWLGDGLVEDADTDGHVDNICAFLGEGRALLQTVPGSDDPNHAAACDNAARLRAAGIDVVEFDLLPRTTRADGTPIAIPYTNFYLCNGAAIVPLAQLDPDMDEEALRRLGELLPGRQVVGVPGRVLALGGGGVHCITQQVPAAPL</sequence>
<reference evidence="2 3" key="1">
    <citation type="submission" date="2020-08" db="EMBL/GenBank/DDBJ databases">
        <title>Genomic Encyclopedia of Archaeal and Bacterial Type Strains, Phase II (KMG-II): from individual species to whole genera.</title>
        <authorList>
            <person name="Goeker M."/>
        </authorList>
    </citation>
    <scope>NUCLEOTIDE SEQUENCE [LARGE SCALE GENOMIC DNA]</scope>
    <source>
        <strain evidence="2 3">DSM 23288</strain>
    </source>
</reference>
<keyword evidence="1 2" id="KW-0378">Hydrolase</keyword>
<evidence type="ECO:0000256" key="1">
    <source>
        <dbReference type="ARBA" id="ARBA00022801"/>
    </source>
</evidence>